<dbReference type="EMBL" id="DF836339">
    <property type="protein sequence ID" value="GAN03879.1"/>
    <property type="molecule type" value="Genomic_DNA"/>
</dbReference>
<evidence type="ECO:0000313" key="1">
    <source>
        <dbReference type="EMBL" id="GAN03879.1"/>
    </source>
</evidence>
<dbReference type="OrthoDB" id="2234879at2759"/>
<name>A0A0C9M9G4_9FUNG</name>
<gene>
    <name evidence="1" type="ORF">MAM1_0050c03335</name>
</gene>
<evidence type="ECO:0000313" key="2">
    <source>
        <dbReference type="Proteomes" id="UP000053815"/>
    </source>
</evidence>
<dbReference type="Proteomes" id="UP000053815">
    <property type="component" value="Unassembled WGS sequence"/>
</dbReference>
<dbReference type="AlphaFoldDB" id="A0A0C9M9G4"/>
<organism evidence="1">
    <name type="scientific">Mucor ambiguus</name>
    <dbReference type="NCBI Taxonomy" id="91626"/>
    <lineage>
        <taxon>Eukaryota</taxon>
        <taxon>Fungi</taxon>
        <taxon>Fungi incertae sedis</taxon>
        <taxon>Mucoromycota</taxon>
        <taxon>Mucoromycotina</taxon>
        <taxon>Mucoromycetes</taxon>
        <taxon>Mucorales</taxon>
        <taxon>Mucorineae</taxon>
        <taxon>Mucoraceae</taxon>
        <taxon>Mucor</taxon>
    </lineage>
</organism>
<accession>A0A0C9M9G4</accession>
<reference evidence="1" key="1">
    <citation type="submission" date="2014-09" db="EMBL/GenBank/DDBJ databases">
        <title>Draft genome sequence of an oleaginous Mucoromycotina fungus Mucor ambiguus NBRC6742.</title>
        <authorList>
            <person name="Takeda I."/>
            <person name="Yamane N."/>
            <person name="Morita T."/>
            <person name="Tamano K."/>
            <person name="Machida M."/>
            <person name="Baker S."/>
            <person name="Koike H."/>
        </authorList>
    </citation>
    <scope>NUCLEOTIDE SEQUENCE</scope>
    <source>
        <strain evidence="1">NBRC 6742</strain>
    </source>
</reference>
<sequence>MRTIAIGRTDDTLMRKALYRCGWVSKTEESKRKVMVYDIEDNFPISECLKNESIKMIPAENHFAVVTMTRYYVKTCVFQALEDILPTDKYYHSRKVSAHTCAFDYYEMICEKTWQHVLESIYETDCLLEYPLNVDVMDIEFTLESYNSFKVAFTEYMLNEFPFAYASKPDEKHRFLLHLKQDVCNIILTNRLVLHAGVLPTKLLEIRFQKKVRISDRQFGLVHSYPCLKLISGSSAFGYEALKTGVIRGVETNNFALGFQYFDNDKASFVEVIHNQPGPARFIQGTDACIITKIGAPFDNNTRHHHIPALGFKIPDIENVSKASKYLLISCSIIQTTVELTKSPSFIQNKRHCPKKRWGYCFDKKL</sequence>
<proteinExistence type="predicted"/>
<keyword evidence="2" id="KW-1185">Reference proteome</keyword>
<protein>
    <submittedName>
        <fullName evidence="1">Uncharacterized protein</fullName>
    </submittedName>
</protein>